<reference evidence="3 4" key="1">
    <citation type="submission" date="2016-10" db="EMBL/GenBank/DDBJ databases">
        <authorList>
            <person name="de Groot N.N."/>
        </authorList>
    </citation>
    <scope>NUCLEOTIDE SEQUENCE [LARGE SCALE GENOMIC DNA]</scope>
    <source>
        <strain evidence="3 4">DSM 21668</strain>
    </source>
</reference>
<proteinExistence type="predicted"/>
<dbReference type="RefSeq" id="WP_093200428.1">
    <property type="nucleotide sequence ID" value="NZ_FNGS01000003.1"/>
</dbReference>
<name>A0A1G9MQK7_9BACT</name>
<dbReference type="PROSITE" id="PS51257">
    <property type="entry name" value="PROKAR_LIPOPROTEIN"/>
    <property type="match status" value="1"/>
</dbReference>
<accession>A0A1G9MQK7</accession>
<keyword evidence="1" id="KW-0732">Signal</keyword>
<sequence length="254" mass="27176">MRYLAFCLLAVVSLVSCSKDDPTAGKLTLAFTNKVGSQPLVLETGQYTNAAGEAFTVSTLNYFISNIRLKKDDGSTVSFPGQYFLIRQADSLSRKAIVEQVPFGSYSSVTFTIGVDSARSVSPVSERKGVLDEASYGDDSMYWAWNTGYVFLKLEGTSPVVDLNSAGQRKYMYHIGGFGGMTGTTANNLRQVTLPLAKAATVTASATPSVGITADLQKLFNGKTLLKLKDLSTIHSPAAGTVVADNFPSMFSVQ</sequence>
<keyword evidence="4" id="KW-1185">Reference proteome</keyword>
<dbReference type="InterPro" id="IPR046863">
    <property type="entry name" value="MbnP-like_dom"/>
</dbReference>
<gene>
    <name evidence="3" type="ORF">SAMN04488090_1700</name>
</gene>
<dbReference type="OrthoDB" id="1422031at2"/>
<dbReference type="Pfam" id="PF20243">
    <property type="entry name" value="MbnP"/>
    <property type="match status" value="1"/>
</dbReference>
<feature type="signal peptide" evidence="1">
    <location>
        <begin position="1"/>
        <end position="18"/>
    </location>
</feature>
<dbReference type="STRING" id="563176.SAMN04488090_1700"/>
<dbReference type="AlphaFoldDB" id="A0A1G9MQK7"/>
<feature type="chain" id="PRO_5011501296" description="Copper-binding protein MbnP-like domain-containing protein" evidence="1">
    <location>
        <begin position="19"/>
        <end position="254"/>
    </location>
</feature>
<dbReference type="EMBL" id="FNGS01000003">
    <property type="protein sequence ID" value="SDL76383.1"/>
    <property type="molecule type" value="Genomic_DNA"/>
</dbReference>
<evidence type="ECO:0000259" key="2">
    <source>
        <dbReference type="Pfam" id="PF20243"/>
    </source>
</evidence>
<feature type="domain" description="Copper-binding protein MbnP-like" evidence="2">
    <location>
        <begin position="25"/>
        <end position="225"/>
    </location>
</feature>
<protein>
    <recommendedName>
        <fullName evidence="2">Copper-binding protein MbnP-like domain-containing protein</fullName>
    </recommendedName>
</protein>
<organism evidence="3 4">
    <name type="scientific">Siphonobacter aquaeclarae</name>
    <dbReference type="NCBI Taxonomy" id="563176"/>
    <lineage>
        <taxon>Bacteria</taxon>
        <taxon>Pseudomonadati</taxon>
        <taxon>Bacteroidota</taxon>
        <taxon>Cytophagia</taxon>
        <taxon>Cytophagales</taxon>
        <taxon>Cytophagaceae</taxon>
        <taxon>Siphonobacter</taxon>
    </lineage>
</organism>
<evidence type="ECO:0000313" key="4">
    <source>
        <dbReference type="Proteomes" id="UP000198901"/>
    </source>
</evidence>
<evidence type="ECO:0000256" key="1">
    <source>
        <dbReference type="SAM" id="SignalP"/>
    </source>
</evidence>
<dbReference type="Proteomes" id="UP000198901">
    <property type="component" value="Unassembled WGS sequence"/>
</dbReference>
<evidence type="ECO:0000313" key="3">
    <source>
        <dbReference type="EMBL" id="SDL76383.1"/>
    </source>
</evidence>